<organism evidence="2 3">
    <name type="scientific">Pelobates cultripes</name>
    <name type="common">Western spadefoot toad</name>
    <dbReference type="NCBI Taxonomy" id="61616"/>
    <lineage>
        <taxon>Eukaryota</taxon>
        <taxon>Metazoa</taxon>
        <taxon>Chordata</taxon>
        <taxon>Craniata</taxon>
        <taxon>Vertebrata</taxon>
        <taxon>Euteleostomi</taxon>
        <taxon>Amphibia</taxon>
        <taxon>Batrachia</taxon>
        <taxon>Anura</taxon>
        <taxon>Pelobatoidea</taxon>
        <taxon>Pelobatidae</taxon>
        <taxon>Pelobates</taxon>
    </lineage>
</organism>
<accession>A0AAD1S1G4</accession>
<gene>
    <name evidence="2" type="ORF">PECUL_23A059541</name>
</gene>
<feature type="compositionally biased region" description="Polar residues" evidence="1">
    <location>
        <begin position="1"/>
        <end position="19"/>
    </location>
</feature>
<feature type="region of interest" description="Disordered" evidence="1">
    <location>
        <begin position="110"/>
        <end position="149"/>
    </location>
</feature>
<feature type="region of interest" description="Disordered" evidence="1">
    <location>
        <begin position="1"/>
        <end position="31"/>
    </location>
</feature>
<reference evidence="2" key="1">
    <citation type="submission" date="2022-03" db="EMBL/GenBank/DDBJ databases">
        <authorList>
            <person name="Alioto T."/>
            <person name="Alioto T."/>
            <person name="Gomez Garrido J."/>
        </authorList>
    </citation>
    <scope>NUCLEOTIDE SEQUENCE</scope>
</reference>
<name>A0AAD1S1G4_PELCU</name>
<evidence type="ECO:0000313" key="2">
    <source>
        <dbReference type="EMBL" id="CAH2283125.1"/>
    </source>
</evidence>
<evidence type="ECO:0000256" key="1">
    <source>
        <dbReference type="SAM" id="MobiDB-lite"/>
    </source>
</evidence>
<protein>
    <submittedName>
        <fullName evidence="2">Uncharacterized protein</fullName>
    </submittedName>
</protein>
<feature type="compositionally biased region" description="Acidic residues" evidence="1">
    <location>
        <begin position="110"/>
        <end position="122"/>
    </location>
</feature>
<dbReference type="EMBL" id="OW240915">
    <property type="protein sequence ID" value="CAH2283125.1"/>
    <property type="molecule type" value="Genomic_DNA"/>
</dbReference>
<sequence length="149" mass="15903">MQSDNNLNLASGSQATPQITRGKPGEGTLFPDFSAPADIQALFDASVSRSITQAMVSAMGAVSTPLSQSITQALLQAQQSAQQTDGTQLPLRKRKLARLWKRARAQLESELSDIEEEIDESDKDVLDGQSESDSDGAIGEYSASFSISP</sequence>
<proteinExistence type="predicted"/>
<evidence type="ECO:0000313" key="3">
    <source>
        <dbReference type="Proteomes" id="UP001295444"/>
    </source>
</evidence>
<dbReference type="AlphaFoldDB" id="A0AAD1S1G4"/>
<keyword evidence="3" id="KW-1185">Reference proteome</keyword>
<dbReference type="Proteomes" id="UP001295444">
    <property type="component" value="Chromosome 04"/>
</dbReference>